<organism evidence="2 3">
    <name type="scientific">Tagetes erecta</name>
    <name type="common">African marigold</name>
    <dbReference type="NCBI Taxonomy" id="13708"/>
    <lineage>
        <taxon>Eukaryota</taxon>
        <taxon>Viridiplantae</taxon>
        <taxon>Streptophyta</taxon>
        <taxon>Embryophyta</taxon>
        <taxon>Tracheophyta</taxon>
        <taxon>Spermatophyta</taxon>
        <taxon>Magnoliopsida</taxon>
        <taxon>eudicotyledons</taxon>
        <taxon>Gunneridae</taxon>
        <taxon>Pentapetalae</taxon>
        <taxon>asterids</taxon>
        <taxon>campanulids</taxon>
        <taxon>Asterales</taxon>
        <taxon>Asteraceae</taxon>
        <taxon>Asteroideae</taxon>
        <taxon>Heliantheae alliance</taxon>
        <taxon>Tageteae</taxon>
        <taxon>Tagetes</taxon>
    </lineage>
</organism>
<reference evidence="2" key="1">
    <citation type="journal article" date="2023" name="bioRxiv">
        <title>Improved chromosome-level genome assembly for marigold (Tagetes erecta).</title>
        <authorList>
            <person name="Jiang F."/>
            <person name="Yuan L."/>
            <person name="Wang S."/>
            <person name="Wang H."/>
            <person name="Xu D."/>
            <person name="Wang A."/>
            <person name="Fan W."/>
        </authorList>
    </citation>
    <scope>NUCLEOTIDE SEQUENCE</scope>
    <source>
        <strain evidence="2">WSJ</strain>
        <tissue evidence="2">Leaf</tissue>
    </source>
</reference>
<feature type="compositionally biased region" description="Low complexity" evidence="1">
    <location>
        <begin position="45"/>
        <end position="61"/>
    </location>
</feature>
<dbReference type="Proteomes" id="UP001229421">
    <property type="component" value="Unassembled WGS sequence"/>
</dbReference>
<feature type="compositionally biased region" description="Basic residues" evidence="1">
    <location>
        <begin position="113"/>
        <end position="123"/>
    </location>
</feature>
<evidence type="ECO:0000313" key="2">
    <source>
        <dbReference type="EMBL" id="KAK1407712.1"/>
    </source>
</evidence>
<sequence>MKAMNEERRGEGFKKEKRARIGSGSGYGETPNNLKMHNCHLQWQSPSQMTRKSSSTSSTESGENKASKPTSSATRNDNKSSPATTAMHNLCTTCTQKIEGGDRQKRRSEPPRIKRRQRNCGDE</sequence>
<feature type="compositionally biased region" description="Basic and acidic residues" evidence="1">
    <location>
        <begin position="99"/>
        <end position="112"/>
    </location>
</feature>
<dbReference type="EMBL" id="JAUHHV010000011">
    <property type="protein sequence ID" value="KAK1407712.1"/>
    <property type="molecule type" value="Genomic_DNA"/>
</dbReference>
<feature type="compositionally biased region" description="Polar residues" evidence="1">
    <location>
        <begin position="67"/>
        <end position="96"/>
    </location>
</feature>
<accession>A0AAD8JS33</accession>
<evidence type="ECO:0000313" key="3">
    <source>
        <dbReference type="Proteomes" id="UP001229421"/>
    </source>
</evidence>
<name>A0AAD8JS33_TARER</name>
<feature type="compositionally biased region" description="Basic and acidic residues" evidence="1">
    <location>
        <begin position="1"/>
        <end position="14"/>
    </location>
</feature>
<protein>
    <submittedName>
        <fullName evidence="2">Uncharacterized protein</fullName>
    </submittedName>
</protein>
<feature type="region of interest" description="Disordered" evidence="1">
    <location>
        <begin position="1"/>
        <end position="123"/>
    </location>
</feature>
<comment type="caution">
    <text evidence="2">The sequence shown here is derived from an EMBL/GenBank/DDBJ whole genome shotgun (WGS) entry which is preliminary data.</text>
</comment>
<keyword evidence="3" id="KW-1185">Reference proteome</keyword>
<evidence type="ECO:0000256" key="1">
    <source>
        <dbReference type="SAM" id="MobiDB-lite"/>
    </source>
</evidence>
<dbReference type="AlphaFoldDB" id="A0AAD8JS33"/>
<proteinExistence type="predicted"/>
<gene>
    <name evidence="2" type="ORF">QVD17_39336</name>
</gene>